<dbReference type="Pfam" id="PF03901">
    <property type="entry name" value="Glyco_transf_22"/>
    <property type="match status" value="1"/>
</dbReference>
<dbReference type="GO" id="GO:0005789">
    <property type="term" value="C:endoplasmic reticulum membrane"/>
    <property type="evidence" value="ECO:0007669"/>
    <property type="project" value="UniProtKB-SubCell"/>
</dbReference>
<comment type="subcellular location">
    <subcellularLocation>
        <location evidence="1 8">Endoplasmic reticulum membrane</location>
        <topology evidence="1 8">Multi-pass membrane protein</topology>
    </subcellularLocation>
</comment>
<comment type="caution">
    <text evidence="10">The sequence shown here is derived from an EMBL/GenBank/DDBJ whole genome shotgun (WGS) entry which is preliminary data.</text>
</comment>
<dbReference type="PANTHER" id="PTHR22760:SF4">
    <property type="entry name" value="GPI MANNOSYLTRANSFERASE 3"/>
    <property type="match status" value="1"/>
</dbReference>
<feature type="compositionally biased region" description="Basic and acidic residues" evidence="9">
    <location>
        <begin position="7"/>
        <end position="19"/>
    </location>
</feature>
<evidence type="ECO:0000256" key="6">
    <source>
        <dbReference type="ARBA" id="ARBA00022989"/>
    </source>
</evidence>
<keyword evidence="7" id="KW-0472">Membrane</keyword>
<dbReference type="AlphaFoldDB" id="A0A438HVB2"/>
<sequence>MRKKKEERRVKSEKEEWRKGKGSGVPETEKVSTTETWQMDCCRSEMFTLLRRQMRQRQHVAIAEDKDRIENPNLSEEEKKRKPNYDLFSSSTKTLMFCLALRMANSLLVQTYFNPDEHWQALEVAHNIAFGYGHLTWEWKKEFVATCIRWCLPPFIKSCFMSS</sequence>
<evidence type="ECO:0000256" key="3">
    <source>
        <dbReference type="ARBA" id="ARBA00022679"/>
    </source>
</evidence>
<gene>
    <name evidence="10" type="primary">Pigb_0</name>
    <name evidence="10" type="ORF">CK203_040913</name>
</gene>
<reference evidence="10 11" key="1">
    <citation type="journal article" date="2018" name="PLoS Genet.">
        <title>Population sequencing reveals clonal diversity and ancestral inbreeding in the grapevine cultivar Chardonnay.</title>
        <authorList>
            <person name="Roach M.J."/>
            <person name="Johnson D.L."/>
            <person name="Bohlmann J."/>
            <person name="van Vuuren H.J."/>
            <person name="Jones S.J."/>
            <person name="Pretorius I.S."/>
            <person name="Schmidt S.A."/>
            <person name="Borneman A.R."/>
        </authorList>
    </citation>
    <scope>NUCLEOTIDE SEQUENCE [LARGE SCALE GENOMIC DNA]</scope>
    <source>
        <strain evidence="11">cv. Chardonnay</strain>
        <tissue evidence="10">Leaf</tissue>
    </source>
</reference>
<dbReference type="EC" id="2.4.1.-" evidence="8"/>
<accession>A0A438HVB2</accession>
<evidence type="ECO:0000256" key="1">
    <source>
        <dbReference type="ARBA" id="ARBA00004477"/>
    </source>
</evidence>
<evidence type="ECO:0000256" key="9">
    <source>
        <dbReference type="SAM" id="MobiDB-lite"/>
    </source>
</evidence>
<organism evidence="10 11">
    <name type="scientific">Vitis vinifera</name>
    <name type="common">Grape</name>
    <dbReference type="NCBI Taxonomy" id="29760"/>
    <lineage>
        <taxon>Eukaryota</taxon>
        <taxon>Viridiplantae</taxon>
        <taxon>Streptophyta</taxon>
        <taxon>Embryophyta</taxon>
        <taxon>Tracheophyta</taxon>
        <taxon>Spermatophyta</taxon>
        <taxon>Magnoliopsida</taxon>
        <taxon>eudicotyledons</taxon>
        <taxon>Gunneridae</taxon>
        <taxon>Pentapetalae</taxon>
        <taxon>rosids</taxon>
        <taxon>Vitales</taxon>
        <taxon>Vitaceae</taxon>
        <taxon>Viteae</taxon>
        <taxon>Vitis</taxon>
    </lineage>
</organism>
<dbReference type="GO" id="GO:0016757">
    <property type="term" value="F:glycosyltransferase activity"/>
    <property type="evidence" value="ECO:0007669"/>
    <property type="project" value="UniProtKB-KW"/>
</dbReference>
<evidence type="ECO:0000313" key="10">
    <source>
        <dbReference type="EMBL" id="RVW88404.1"/>
    </source>
</evidence>
<feature type="region of interest" description="Disordered" evidence="9">
    <location>
        <begin position="1"/>
        <end position="32"/>
    </location>
</feature>
<protein>
    <recommendedName>
        <fullName evidence="8">Mannosyltransferase</fullName>
        <ecNumber evidence="8">2.4.1.-</ecNumber>
    </recommendedName>
</protein>
<keyword evidence="4" id="KW-0812">Transmembrane</keyword>
<keyword evidence="6" id="KW-1133">Transmembrane helix</keyword>
<evidence type="ECO:0000256" key="7">
    <source>
        <dbReference type="ARBA" id="ARBA00023136"/>
    </source>
</evidence>
<evidence type="ECO:0000256" key="2">
    <source>
        <dbReference type="ARBA" id="ARBA00022676"/>
    </source>
</evidence>
<keyword evidence="3 10" id="KW-0808">Transferase</keyword>
<evidence type="ECO:0000313" key="11">
    <source>
        <dbReference type="Proteomes" id="UP000288805"/>
    </source>
</evidence>
<dbReference type="PANTHER" id="PTHR22760">
    <property type="entry name" value="GLYCOSYLTRANSFERASE"/>
    <property type="match status" value="1"/>
</dbReference>
<evidence type="ECO:0000256" key="5">
    <source>
        <dbReference type="ARBA" id="ARBA00022824"/>
    </source>
</evidence>
<keyword evidence="2 8" id="KW-0328">Glycosyltransferase</keyword>
<dbReference type="InterPro" id="IPR005599">
    <property type="entry name" value="GPI_mannosylTrfase"/>
</dbReference>
<keyword evidence="5 8" id="KW-0256">Endoplasmic reticulum</keyword>
<evidence type="ECO:0000256" key="4">
    <source>
        <dbReference type="ARBA" id="ARBA00022692"/>
    </source>
</evidence>
<evidence type="ECO:0000256" key="8">
    <source>
        <dbReference type="RuleBase" id="RU363075"/>
    </source>
</evidence>
<name>A0A438HVB2_VITVI</name>
<proteinExistence type="inferred from homology"/>
<dbReference type="Proteomes" id="UP000288805">
    <property type="component" value="Unassembled WGS sequence"/>
</dbReference>
<comment type="similarity">
    <text evidence="8">Belongs to the glycosyltransferase 22 family.</text>
</comment>
<dbReference type="EMBL" id="QGNW01000174">
    <property type="protein sequence ID" value="RVW88404.1"/>
    <property type="molecule type" value="Genomic_DNA"/>
</dbReference>